<dbReference type="InterPro" id="IPR013230">
    <property type="entry name" value="Peptidase_M15A_C"/>
</dbReference>
<sequence length="436" mass="47556">MTKLVVRSDQKKKRPARTTRGSLRSTLPAIGIAALVVAAATSTHAGPLLDQPPKLYTFKLDDPSAPRLGLLRAYLNAEVESPGPLRRYIWGPFGQWRNEPWLQLAWRHAQAEGDAADEPHASHDDLHAFGSSRVRLLDDASASFAALQVFRVASEGSGILRIEPDVLPSWSWNGLDPARAPALLASTGPSFASNGFDSLWAAPPKPVRDWRCRRRPVTFVRGSGERDVFPLVRCDGSVAPEALDRLSIMMRPADVARPADLLPDEPDPEAVRKGEWISDVRLVHPRLLWALQRIADSFPWRPIYIYSGYRPGAKVAGTSHQSMHAAARAADIQVHGIPNATIFQLCRALDDVGCGFYPNSKFVHVDVRRPGTGHALWIDASGPSEPPQYVDSWPGVLEKGGMAWAPAHATPGVVEWSSRLPSGASMPAPPRYGGPP</sequence>
<keyword evidence="4" id="KW-1185">Reference proteome</keyword>
<keyword evidence="3" id="KW-0378">Hydrolase</keyword>
<gene>
    <name evidence="3" type="ORF">POL67_11195</name>
</gene>
<dbReference type="RefSeq" id="WP_271917234.1">
    <property type="nucleotide sequence ID" value="NZ_JAQNDO010000001.1"/>
</dbReference>
<evidence type="ECO:0000259" key="2">
    <source>
        <dbReference type="Pfam" id="PF08291"/>
    </source>
</evidence>
<accession>A0ABT5EJC2</accession>
<organism evidence="3 4">
    <name type="scientific">Polyangium mundeleinium</name>
    <dbReference type="NCBI Taxonomy" id="2995306"/>
    <lineage>
        <taxon>Bacteria</taxon>
        <taxon>Pseudomonadati</taxon>
        <taxon>Myxococcota</taxon>
        <taxon>Polyangia</taxon>
        <taxon>Polyangiales</taxon>
        <taxon>Polyangiaceae</taxon>
        <taxon>Polyangium</taxon>
    </lineage>
</organism>
<feature type="region of interest" description="Disordered" evidence="1">
    <location>
        <begin position="1"/>
        <end position="22"/>
    </location>
</feature>
<evidence type="ECO:0000313" key="4">
    <source>
        <dbReference type="Proteomes" id="UP001221411"/>
    </source>
</evidence>
<comment type="caution">
    <text evidence="3">The sequence shown here is derived from an EMBL/GenBank/DDBJ whole genome shotgun (WGS) entry which is preliminary data.</text>
</comment>
<keyword evidence="3" id="KW-0121">Carboxypeptidase</keyword>
<keyword evidence="3" id="KW-0645">Protease</keyword>
<evidence type="ECO:0000256" key="1">
    <source>
        <dbReference type="SAM" id="MobiDB-lite"/>
    </source>
</evidence>
<feature type="domain" description="Peptidase M15A C-terminal" evidence="2">
    <location>
        <begin position="284"/>
        <end position="366"/>
    </location>
</feature>
<dbReference type="InterPro" id="IPR009045">
    <property type="entry name" value="Zn_M74/Hedgehog-like"/>
</dbReference>
<dbReference type="SUPFAM" id="SSF55166">
    <property type="entry name" value="Hedgehog/DD-peptidase"/>
    <property type="match status" value="1"/>
</dbReference>
<dbReference type="Proteomes" id="UP001221411">
    <property type="component" value="Unassembled WGS sequence"/>
</dbReference>
<dbReference type="Gene3D" id="3.30.1380.10">
    <property type="match status" value="1"/>
</dbReference>
<dbReference type="Pfam" id="PF08291">
    <property type="entry name" value="Peptidase_M15_3"/>
    <property type="match status" value="1"/>
</dbReference>
<evidence type="ECO:0000313" key="3">
    <source>
        <dbReference type="EMBL" id="MDC0741913.1"/>
    </source>
</evidence>
<dbReference type="GO" id="GO:0004180">
    <property type="term" value="F:carboxypeptidase activity"/>
    <property type="evidence" value="ECO:0007669"/>
    <property type="project" value="UniProtKB-KW"/>
</dbReference>
<proteinExistence type="predicted"/>
<dbReference type="EMBL" id="JAQNDO010000001">
    <property type="protein sequence ID" value="MDC0741913.1"/>
    <property type="molecule type" value="Genomic_DNA"/>
</dbReference>
<reference evidence="3 4" key="1">
    <citation type="submission" date="2022-11" db="EMBL/GenBank/DDBJ databases">
        <title>Minimal conservation of predation-associated metabolite biosynthetic gene clusters underscores biosynthetic potential of Myxococcota including descriptions for ten novel species: Archangium lansinium sp. nov., Myxococcus landrumus sp. nov., Nannocystis bai.</title>
        <authorList>
            <person name="Ahearne A."/>
            <person name="Stevens C."/>
            <person name="Dowd S."/>
        </authorList>
    </citation>
    <scope>NUCLEOTIDE SEQUENCE [LARGE SCALE GENOMIC DNA]</scope>
    <source>
        <strain evidence="3 4">RJM3</strain>
    </source>
</reference>
<feature type="compositionally biased region" description="Pro residues" evidence="1">
    <location>
        <begin position="427"/>
        <end position="436"/>
    </location>
</feature>
<protein>
    <submittedName>
        <fullName evidence="3">D-Ala-D-Ala carboxypeptidase family metallohydrolase</fullName>
    </submittedName>
</protein>
<name>A0ABT5EJC2_9BACT</name>
<feature type="region of interest" description="Disordered" evidence="1">
    <location>
        <begin position="417"/>
        <end position="436"/>
    </location>
</feature>